<evidence type="ECO:0000313" key="5">
    <source>
        <dbReference type="Proteomes" id="UP000676967"/>
    </source>
</evidence>
<keyword evidence="5" id="KW-1185">Reference proteome</keyword>
<sequence length="129" mass="14113">MTPPNGCALCGVLEREHCWHFFAGHLGDGRKRYVAPTDAVRLARMLARRKAKPPEHPRVVGPLSQRARRATSPHNEGAHMTEISTPTLTASTSEIRAWAKENGHQVGDRGRIAKDVKDAFAAATGRLAE</sequence>
<evidence type="ECO:0000256" key="2">
    <source>
        <dbReference type="SAM" id="MobiDB-lite"/>
    </source>
</evidence>
<proteinExistence type="predicted"/>
<protein>
    <recommendedName>
        <fullName evidence="3">Lsr2 DNA-binding domain-containing protein</fullName>
    </recommendedName>
</protein>
<organism evidence="4 5">
    <name type="scientific">Actinoplanes ianthinogenes</name>
    <dbReference type="NCBI Taxonomy" id="122358"/>
    <lineage>
        <taxon>Bacteria</taxon>
        <taxon>Bacillati</taxon>
        <taxon>Actinomycetota</taxon>
        <taxon>Actinomycetes</taxon>
        <taxon>Micromonosporales</taxon>
        <taxon>Micromonosporaceae</taxon>
        <taxon>Actinoplanes</taxon>
    </lineage>
</organism>
<dbReference type="Gene3D" id="4.10.320.10">
    <property type="entry name" value="E3-binding domain"/>
    <property type="match status" value="1"/>
</dbReference>
<dbReference type="InterPro" id="IPR036625">
    <property type="entry name" value="E3-bd_dom_sf"/>
</dbReference>
<reference evidence="4 5" key="1">
    <citation type="submission" date="2020-08" db="EMBL/GenBank/DDBJ databases">
        <title>Whole genome shotgun sequence of Actinoplanes ianthinogenes NBRC 13996.</title>
        <authorList>
            <person name="Komaki H."/>
            <person name="Tamura T."/>
        </authorList>
    </citation>
    <scope>NUCLEOTIDE SEQUENCE [LARGE SCALE GENOMIC DNA]</scope>
    <source>
        <strain evidence="4 5">NBRC 13996</strain>
    </source>
</reference>
<dbReference type="Pfam" id="PF23359">
    <property type="entry name" value="Lsr2_DNA-bd"/>
    <property type="match status" value="1"/>
</dbReference>
<evidence type="ECO:0000259" key="3">
    <source>
        <dbReference type="Pfam" id="PF23359"/>
    </source>
</evidence>
<accession>A0ABN6CBK6</accession>
<evidence type="ECO:0000256" key="1">
    <source>
        <dbReference type="ARBA" id="ARBA00023125"/>
    </source>
</evidence>
<keyword evidence="1" id="KW-0238">DNA-binding</keyword>
<feature type="domain" description="Lsr2 DNA-binding" evidence="3">
    <location>
        <begin position="90"/>
        <end position="123"/>
    </location>
</feature>
<dbReference type="InterPro" id="IPR055370">
    <property type="entry name" value="Lsr2_DNA-bd"/>
</dbReference>
<feature type="region of interest" description="Disordered" evidence="2">
    <location>
        <begin position="47"/>
        <end position="89"/>
    </location>
</feature>
<name>A0ABN6CBK6_9ACTN</name>
<gene>
    <name evidence="4" type="ORF">Aiant_23530</name>
</gene>
<evidence type="ECO:0000313" key="4">
    <source>
        <dbReference type="EMBL" id="BCJ41696.1"/>
    </source>
</evidence>
<dbReference type="Proteomes" id="UP000676967">
    <property type="component" value="Chromosome"/>
</dbReference>
<dbReference type="EMBL" id="AP023356">
    <property type="protein sequence ID" value="BCJ41696.1"/>
    <property type="molecule type" value="Genomic_DNA"/>
</dbReference>